<reference evidence="2 3" key="1">
    <citation type="journal article" date="2016" name="Front. Microbiol.">
        <title>Genomic Resource of Rice Seed Associated Bacteria.</title>
        <authorList>
            <person name="Midha S."/>
            <person name="Bansal K."/>
            <person name="Sharma S."/>
            <person name="Kumar N."/>
            <person name="Patil P.P."/>
            <person name="Chaudhry V."/>
            <person name="Patil P.B."/>
        </authorList>
    </citation>
    <scope>NUCLEOTIDE SEQUENCE [LARGE SCALE GENOMIC DNA]</scope>
    <source>
        <strain evidence="2 3">NS365</strain>
    </source>
</reference>
<dbReference type="Pfam" id="PF00117">
    <property type="entry name" value="GATase"/>
    <property type="match status" value="1"/>
</dbReference>
<dbReference type="PANTHER" id="PTHR42695:SF5">
    <property type="entry name" value="GLUTAMINE AMIDOTRANSFERASE YLR126C-RELATED"/>
    <property type="match status" value="1"/>
</dbReference>
<proteinExistence type="predicted"/>
<dbReference type="RefSeq" id="WP_058599415.1">
    <property type="nucleotide sequence ID" value="NZ_LDQA01000015.1"/>
</dbReference>
<dbReference type="Gene3D" id="3.40.50.880">
    <property type="match status" value="1"/>
</dbReference>
<evidence type="ECO:0000313" key="3">
    <source>
        <dbReference type="Proteomes" id="UP000078529"/>
    </source>
</evidence>
<dbReference type="PROSITE" id="PS51273">
    <property type="entry name" value="GATASE_TYPE_1"/>
    <property type="match status" value="1"/>
</dbReference>
<dbReference type="GO" id="GO:0005829">
    <property type="term" value="C:cytosol"/>
    <property type="evidence" value="ECO:0007669"/>
    <property type="project" value="TreeGrafter"/>
</dbReference>
<dbReference type="GO" id="GO:0016740">
    <property type="term" value="F:transferase activity"/>
    <property type="evidence" value="ECO:0007669"/>
    <property type="project" value="UniProtKB-KW"/>
</dbReference>
<feature type="domain" description="Glutamine amidotransferase" evidence="1">
    <location>
        <begin position="70"/>
        <end position="204"/>
    </location>
</feature>
<dbReference type="EMBL" id="LDQA01000015">
    <property type="protein sequence ID" value="KTR06727.1"/>
    <property type="molecule type" value="Genomic_DNA"/>
</dbReference>
<gene>
    <name evidence="2" type="ORF">NS365_06240</name>
</gene>
<dbReference type="PATRIC" id="fig|401562.4.peg.903"/>
<dbReference type="PANTHER" id="PTHR42695">
    <property type="entry name" value="GLUTAMINE AMIDOTRANSFERASE YLR126C-RELATED"/>
    <property type="match status" value="1"/>
</dbReference>
<comment type="caution">
    <text evidence="2">The sequence shown here is derived from an EMBL/GenBank/DDBJ whole genome shotgun (WGS) entry which is preliminary data.</text>
</comment>
<dbReference type="SUPFAM" id="SSF52317">
    <property type="entry name" value="Class I glutamine amidotransferase-like"/>
    <property type="match status" value="1"/>
</dbReference>
<protein>
    <submittedName>
        <fullName evidence="2">Glutamine amidotransferase</fullName>
    </submittedName>
</protein>
<evidence type="ECO:0000259" key="1">
    <source>
        <dbReference type="Pfam" id="PF00117"/>
    </source>
</evidence>
<dbReference type="InterPro" id="IPR029062">
    <property type="entry name" value="Class_I_gatase-like"/>
</dbReference>
<dbReference type="NCBIfam" id="NF005072">
    <property type="entry name" value="PRK06490.1"/>
    <property type="match status" value="1"/>
</dbReference>
<dbReference type="CDD" id="cd01741">
    <property type="entry name" value="GATase1_1"/>
    <property type="match status" value="1"/>
</dbReference>
<dbReference type="FunFam" id="3.40.50.880:FF:000033">
    <property type="entry name" value="Glutamine amidotransferase class-I"/>
    <property type="match status" value="1"/>
</dbReference>
<name>A0A175RT91_9HYPH</name>
<accession>A0A175RT91</accession>
<dbReference type="Proteomes" id="UP000078529">
    <property type="component" value="Unassembled WGS sequence"/>
</dbReference>
<organism evidence="2 3">
    <name type="scientific">Aureimonas ureilytica</name>
    <dbReference type="NCBI Taxonomy" id="401562"/>
    <lineage>
        <taxon>Bacteria</taxon>
        <taxon>Pseudomonadati</taxon>
        <taxon>Pseudomonadota</taxon>
        <taxon>Alphaproteobacteria</taxon>
        <taxon>Hyphomicrobiales</taxon>
        <taxon>Aurantimonadaceae</taxon>
        <taxon>Aureimonas</taxon>
    </lineage>
</organism>
<dbReference type="InterPro" id="IPR017926">
    <property type="entry name" value="GATASE"/>
</dbReference>
<keyword evidence="3" id="KW-1185">Reference proteome</keyword>
<sequence>MADLLPHSRSESAAAPKRFTLHDPHEIRPVLVVLHQETSTPGRVGQVLEAAGVRLDIRRPVLGEKLPGTLEGHRGAIVFGGPPSANDPDAHLRHEIDWMEIPLKENRPFLGICLGAQMLAKHLGAPVGPHPDGLVEIGYYPIEATAAGRALMPGWPSMVYQWHGEGFGLPHGATRLAEGEDFPNQAMRYGDHAYGVQFHAELTLAMLHRWTTHGHARLSLPGAQPRREHFHGRAIHDAPVKRWLEQFLAVIFGRSASGSTLAAPPQM</sequence>
<dbReference type="InterPro" id="IPR044992">
    <property type="entry name" value="ChyE-like"/>
</dbReference>
<dbReference type="AlphaFoldDB" id="A0A175RT91"/>
<keyword evidence="2" id="KW-0315">Glutamine amidotransferase</keyword>
<keyword evidence="2" id="KW-0808">Transferase</keyword>
<evidence type="ECO:0000313" key="2">
    <source>
        <dbReference type="EMBL" id="KTR06727.1"/>
    </source>
</evidence>